<dbReference type="SUPFAM" id="SSF51161">
    <property type="entry name" value="Trimeric LpxA-like enzymes"/>
    <property type="match status" value="1"/>
</dbReference>
<feature type="non-terminal residue" evidence="1">
    <location>
        <position position="198"/>
    </location>
</feature>
<dbReference type="AlphaFoldDB" id="X1DEJ1"/>
<dbReference type="PANTHER" id="PTHR43300">
    <property type="entry name" value="ACETYLTRANSFERASE"/>
    <property type="match status" value="1"/>
</dbReference>
<dbReference type="Gene3D" id="2.160.10.10">
    <property type="entry name" value="Hexapeptide repeat proteins"/>
    <property type="match status" value="1"/>
</dbReference>
<comment type="caution">
    <text evidence="1">The sequence shown here is derived from an EMBL/GenBank/DDBJ whole genome shotgun (WGS) entry which is preliminary data.</text>
</comment>
<name>X1DEJ1_9ZZZZ</name>
<evidence type="ECO:0000313" key="1">
    <source>
        <dbReference type="EMBL" id="GAG94846.1"/>
    </source>
</evidence>
<dbReference type="Pfam" id="PF00132">
    <property type="entry name" value="Hexapep"/>
    <property type="match status" value="1"/>
</dbReference>
<evidence type="ECO:0008006" key="2">
    <source>
        <dbReference type="Google" id="ProtNLM"/>
    </source>
</evidence>
<dbReference type="CDD" id="cd03358">
    <property type="entry name" value="LbH_WxcM_N_like"/>
    <property type="match status" value="1"/>
</dbReference>
<protein>
    <recommendedName>
        <fullName evidence="2">Transferase</fullName>
    </recommendedName>
</protein>
<reference evidence="1" key="1">
    <citation type="journal article" date="2014" name="Front. Microbiol.">
        <title>High frequency of phylogenetically diverse reductive dehalogenase-homologous genes in deep subseafloor sedimentary metagenomes.</title>
        <authorList>
            <person name="Kawai M."/>
            <person name="Futagami T."/>
            <person name="Toyoda A."/>
            <person name="Takaki Y."/>
            <person name="Nishi S."/>
            <person name="Hori S."/>
            <person name="Arai W."/>
            <person name="Tsubouchi T."/>
            <person name="Morono Y."/>
            <person name="Uchiyama I."/>
            <person name="Ito T."/>
            <person name="Fujiyama A."/>
            <person name="Inagaki F."/>
            <person name="Takami H."/>
        </authorList>
    </citation>
    <scope>NUCLEOTIDE SEQUENCE</scope>
    <source>
        <strain evidence="1">Expedition CK06-06</strain>
    </source>
</reference>
<dbReference type="InterPro" id="IPR050179">
    <property type="entry name" value="Trans_hexapeptide_repeat"/>
</dbReference>
<dbReference type="PANTHER" id="PTHR43300:SF4">
    <property type="entry name" value="ACYL-[ACYL-CARRIER-PROTEIN]--UDP-N-ACETYLGLUCOSAMINE O-ACYLTRANSFERASE"/>
    <property type="match status" value="1"/>
</dbReference>
<sequence>MKKIYKNVIIGKDVKIGEYVIIGEPPQGYKDGELTTAIGDNCVIRSHTVIYAGNKIGNNFQTGHGVNIREFNEIGNSVSIGTHSIIEHHIKIADKVRIHSNVFIPEYSCLKKGCWIGPCVTVTNVLHPLCKKAKECLKGAIIGENTKIGANVTILPDITIGKNCLVGAGSLVTKNLLDDNYVYAGNPAKKIKHIKDLT</sequence>
<gene>
    <name evidence="1" type="ORF">S01H4_48873</name>
</gene>
<dbReference type="InterPro" id="IPR011004">
    <property type="entry name" value="Trimer_LpxA-like_sf"/>
</dbReference>
<dbReference type="InterPro" id="IPR001451">
    <property type="entry name" value="Hexapep"/>
</dbReference>
<accession>X1DEJ1</accession>
<dbReference type="EMBL" id="BART01027584">
    <property type="protein sequence ID" value="GAG94846.1"/>
    <property type="molecule type" value="Genomic_DNA"/>
</dbReference>
<organism evidence="1">
    <name type="scientific">marine sediment metagenome</name>
    <dbReference type="NCBI Taxonomy" id="412755"/>
    <lineage>
        <taxon>unclassified sequences</taxon>
        <taxon>metagenomes</taxon>
        <taxon>ecological metagenomes</taxon>
    </lineage>
</organism>
<proteinExistence type="predicted"/>